<dbReference type="FunFam" id="3.30.70.270:FF:000020">
    <property type="entry name" value="Transposon Tf2-6 polyprotein-like Protein"/>
    <property type="match status" value="1"/>
</dbReference>
<evidence type="ECO:0000256" key="8">
    <source>
        <dbReference type="SAM" id="MobiDB-lite"/>
    </source>
</evidence>
<dbReference type="CDD" id="cd01647">
    <property type="entry name" value="RT_LTR"/>
    <property type="match status" value="1"/>
</dbReference>
<dbReference type="InterPro" id="IPR043502">
    <property type="entry name" value="DNA/RNA_pol_sf"/>
</dbReference>
<evidence type="ECO:0008006" key="13">
    <source>
        <dbReference type="Google" id="ProtNLM"/>
    </source>
</evidence>
<dbReference type="PANTHER" id="PTHR33064:SF37">
    <property type="entry name" value="RIBONUCLEASE H"/>
    <property type="match status" value="1"/>
</dbReference>
<dbReference type="GO" id="GO:0003964">
    <property type="term" value="F:RNA-directed DNA polymerase activity"/>
    <property type="evidence" value="ECO:0007669"/>
    <property type="project" value="UniProtKB-KW"/>
</dbReference>
<dbReference type="EMBL" id="LGRX02014780">
    <property type="protein sequence ID" value="KAK3264124.1"/>
    <property type="molecule type" value="Genomic_DNA"/>
</dbReference>
<evidence type="ECO:0000259" key="10">
    <source>
        <dbReference type="Pfam" id="PF17919"/>
    </source>
</evidence>
<evidence type="ECO:0000313" key="12">
    <source>
        <dbReference type="Proteomes" id="UP001190700"/>
    </source>
</evidence>
<dbReference type="Pfam" id="PF13650">
    <property type="entry name" value="Asp_protease_2"/>
    <property type="match status" value="1"/>
</dbReference>
<proteinExistence type="predicted"/>
<dbReference type="GO" id="GO:0004519">
    <property type="term" value="F:endonuclease activity"/>
    <property type="evidence" value="ECO:0007669"/>
    <property type="project" value="UniProtKB-KW"/>
</dbReference>
<protein>
    <recommendedName>
        <fullName evidence="13">Reverse transcriptase domain-containing protein</fullName>
    </recommendedName>
</protein>
<feature type="region of interest" description="Disordered" evidence="8">
    <location>
        <begin position="831"/>
        <end position="855"/>
    </location>
</feature>
<dbReference type="GO" id="GO:0006508">
    <property type="term" value="P:proteolysis"/>
    <property type="evidence" value="ECO:0007669"/>
    <property type="project" value="UniProtKB-KW"/>
</dbReference>
<dbReference type="Pfam" id="PF00078">
    <property type="entry name" value="RVT_1"/>
    <property type="match status" value="1"/>
</dbReference>
<evidence type="ECO:0000256" key="5">
    <source>
        <dbReference type="ARBA" id="ARBA00022759"/>
    </source>
</evidence>
<dbReference type="InterPro" id="IPR041577">
    <property type="entry name" value="RT_RNaseH_2"/>
</dbReference>
<evidence type="ECO:0000256" key="2">
    <source>
        <dbReference type="ARBA" id="ARBA00022679"/>
    </source>
</evidence>
<evidence type="ECO:0000256" key="4">
    <source>
        <dbReference type="ARBA" id="ARBA00022722"/>
    </source>
</evidence>
<dbReference type="InterPro" id="IPR043128">
    <property type="entry name" value="Rev_trsase/Diguanyl_cyclase"/>
</dbReference>
<keyword evidence="4" id="KW-0540">Nuclease</keyword>
<dbReference type="InterPro" id="IPR021109">
    <property type="entry name" value="Peptidase_aspartic_dom_sf"/>
</dbReference>
<feature type="compositionally biased region" description="Low complexity" evidence="8">
    <location>
        <begin position="95"/>
        <end position="135"/>
    </location>
</feature>
<evidence type="ECO:0000256" key="1">
    <source>
        <dbReference type="ARBA" id="ARBA00022670"/>
    </source>
</evidence>
<dbReference type="SUPFAM" id="SSF56672">
    <property type="entry name" value="DNA/RNA polymerases"/>
    <property type="match status" value="1"/>
</dbReference>
<feature type="compositionally biased region" description="Polar residues" evidence="8">
    <location>
        <begin position="58"/>
        <end position="70"/>
    </location>
</feature>
<dbReference type="Gene3D" id="3.30.70.270">
    <property type="match status" value="2"/>
</dbReference>
<sequence>MTTVRTHEADEAPPRLDSHPIAEDPEVMEEEPSVNSLCYTQQMAAAGTPEARTDHQSSHQLAHNFPTSSPQHDEDPLTHSSLTNSVATHVSPTASGTTHVSPTVSGTTHVSPTTSGTTHVSPTTSDTTHVSPTSSECTSAGTLLTASVDNLVSHPTEDVDLLDEEFYAACRQTLEECREASDNLLPNLKCKSIRTDGGVQWKTDVEGTLAAAHDEEGPLLLVFYATLRGHTVKVLIDSGASDNFISEQSAKRCGLTTRAGSEMRVTLADGSVKITGATAYAKFNTHTTTGTYTENALALRILPLGIQVDVILGGRWLRSHSPVTLGYEGNGSVSFLRKSRSGKIGDRVTITGCSPGKAPGDKSPKGTACAGLVDEVFLTPAQLKKYLVYAETQKLRGNDDPGIQPARLMMAEKSHGDTTSAFAATAIDSEDAEPPADTEDAEVSPEWTLKFQDFWGEEYKKEMTTALPNIDGLRHDPQDEANINLDPELSKKGPPCQRIYKKSAEELRQLRERVETLMSKGYIRPSSSPYAAPCLMVPKPGNPKELRLVIDYRLLNRQTVKDKYPLPDIQMMFDEMQGAKFFSSFDAVDGFWQVPMAPGDVEKTAFTTQMGSYEWLVMPQGLQNSPSQYQRRMQRALGHLPFVRIFIDDVVVFSNTAAEHYEHVKQLLLTCREKGVFLKRPQHDKVAAVRDWPELETVTHVRQFLGLAGYYRRFIHCFSEIAQPLTRLTKSDVPWEWGPMQLWAFEELKKALTSAPVLALPNIKGAADGTAPFVVQTDASGIALGGVLMQDNGDGLGLRVIAYESRQFSAAEQNYCTTLASENWAPCTTVPPSPGGITSSSPTSASRAITVPLNG</sequence>
<dbReference type="Gene3D" id="2.40.70.10">
    <property type="entry name" value="Acid Proteases"/>
    <property type="match status" value="1"/>
</dbReference>
<gene>
    <name evidence="11" type="ORF">CYMTET_27114</name>
</gene>
<dbReference type="FunFam" id="3.10.10.10:FF:000007">
    <property type="entry name" value="Retrovirus-related Pol polyprotein from transposon 17.6-like Protein"/>
    <property type="match status" value="1"/>
</dbReference>
<dbReference type="AlphaFoldDB" id="A0AAE0KXH4"/>
<keyword evidence="5" id="KW-0255">Endonuclease</keyword>
<feature type="compositionally biased region" description="Basic and acidic residues" evidence="8">
    <location>
        <begin position="1"/>
        <end position="22"/>
    </location>
</feature>
<dbReference type="GO" id="GO:0008233">
    <property type="term" value="F:peptidase activity"/>
    <property type="evidence" value="ECO:0007669"/>
    <property type="project" value="UniProtKB-KW"/>
</dbReference>
<dbReference type="SUPFAM" id="SSF50630">
    <property type="entry name" value="Acid proteases"/>
    <property type="match status" value="1"/>
</dbReference>
<dbReference type="InterPro" id="IPR051320">
    <property type="entry name" value="Viral_Replic_Matur_Polypro"/>
</dbReference>
<dbReference type="InterPro" id="IPR000477">
    <property type="entry name" value="RT_dom"/>
</dbReference>
<keyword evidence="1" id="KW-0645">Protease</keyword>
<reference evidence="11 12" key="1">
    <citation type="journal article" date="2015" name="Genome Biol. Evol.">
        <title>Comparative Genomics of a Bacterivorous Green Alga Reveals Evolutionary Causalities and Consequences of Phago-Mixotrophic Mode of Nutrition.</title>
        <authorList>
            <person name="Burns J.A."/>
            <person name="Paasch A."/>
            <person name="Narechania A."/>
            <person name="Kim E."/>
        </authorList>
    </citation>
    <scope>NUCLEOTIDE SEQUENCE [LARGE SCALE GENOMIC DNA]</scope>
    <source>
        <strain evidence="11 12">PLY_AMNH</strain>
    </source>
</reference>
<keyword evidence="12" id="KW-1185">Reference proteome</keyword>
<evidence type="ECO:0000256" key="3">
    <source>
        <dbReference type="ARBA" id="ARBA00022695"/>
    </source>
</evidence>
<feature type="domain" description="Reverse transcriptase" evidence="9">
    <location>
        <begin position="537"/>
        <end position="679"/>
    </location>
</feature>
<feature type="region of interest" description="Disordered" evidence="8">
    <location>
        <begin position="1"/>
        <end position="32"/>
    </location>
</feature>
<keyword evidence="2" id="KW-0808">Transferase</keyword>
<dbReference type="PANTHER" id="PTHR33064">
    <property type="entry name" value="POL PROTEIN"/>
    <property type="match status" value="1"/>
</dbReference>
<keyword evidence="3" id="KW-0548">Nucleotidyltransferase</keyword>
<dbReference type="Proteomes" id="UP001190700">
    <property type="component" value="Unassembled WGS sequence"/>
</dbReference>
<dbReference type="CDD" id="cd00303">
    <property type="entry name" value="retropepsin_like"/>
    <property type="match status" value="1"/>
</dbReference>
<dbReference type="Gene3D" id="3.10.10.10">
    <property type="entry name" value="HIV Type 1 Reverse Transcriptase, subunit A, domain 1"/>
    <property type="match status" value="1"/>
</dbReference>
<evidence type="ECO:0000256" key="7">
    <source>
        <dbReference type="ARBA" id="ARBA00022918"/>
    </source>
</evidence>
<organism evidence="11 12">
    <name type="scientific">Cymbomonas tetramitiformis</name>
    <dbReference type="NCBI Taxonomy" id="36881"/>
    <lineage>
        <taxon>Eukaryota</taxon>
        <taxon>Viridiplantae</taxon>
        <taxon>Chlorophyta</taxon>
        <taxon>Pyramimonadophyceae</taxon>
        <taxon>Pyramimonadales</taxon>
        <taxon>Pyramimonadaceae</taxon>
        <taxon>Cymbomonas</taxon>
    </lineage>
</organism>
<feature type="compositionally biased region" description="Low complexity" evidence="8">
    <location>
        <begin position="835"/>
        <end position="855"/>
    </location>
</feature>
<feature type="domain" description="Reverse transcriptase/retrotransposon-derived protein RNase H-like" evidence="10">
    <location>
        <begin position="737"/>
        <end position="818"/>
    </location>
</feature>
<evidence type="ECO:0000313" key="11">
    <source>
        <dbReference type="EMBL" id="KAK3264124.1"/>
    </source>
</evidence>
<feature type="region of interest" description="Disordered" evidence="8">
    <location>
        <begin position="44"/>
        <end position="137"/>
    </location>
</feature>
<comment type="caution">
    <text evidence="11">The sequence shown here is derived from an EMBL/GenBank/DDBJ whole genome shotgun (WGS) entry which is preliminary data.</text>
</comment>
<keyword evidence="7" id="KW-0695">RNA-directed DNA polymerase</keyword>
<accession>A0AAE0KXH4</accession>
<feature type="compositionally biased region" description="Polar residues" evidence="8">
    <location>
        <begin position="78"/>
        <end position="94"/>
    </location>
</feature>
<feature type="compositionally biased region" description="Acidic residues" evidence="8">
    <location>
        <begin position="23"/>
        <end position="32"/>
    </location>
</feature>
<evidence type="ECO:0000256" key="6">
    <source>
        <dbReference type="ARBA" id="ARBA00022801"/>
    </source>
</evidence>
<name>A0AAE0KXH4_9CHLO</name>
<evidence type="ECO:0000259" key="9">
    <source>
        <dbReference type="Pfam" id="PF00078"/>
    </source>
</evidence>
<dbReference type="Pfam" id="PF17919">
    <property type="entry name" value="RT_RNaseH_2"/>
    <property type="match status" value="1"/>
</dbReference>
<keyword evidence="6" id="KW-0378">Hydrolase</keyword>